<reference evidence="11" key="1">
    <citation type="submission" date="2020-11" db="EMBL/GenBank/DDBJ databases">
        <authorList>
            <person name="Tran Van P."/>
        </authorList>
    </citation>
    <scope>NUCLEOTIDE SEQUENCE</scope>
</reference>
<dbReference type="PRINTS" id="PR00722">
    <property type="entry name" value="CHYMOTRYPSIN"/>
</dbReference>
<evidence type="ECO:0000256" key="9">
    <source>
        <dbReference type="ARBA" id="ARBA00066707"/>
    </source>
</evidence>
<dbReference type="GO" id="GO:0006508">
    <property type="term" value="P:proteolysis"/>
    <property type="evidence" value="ECO:0007669"/>
    <property type="project" value="UniProtKB-KW"/>
</dbReference>
<dbReference type="PROSITE" id="PS00135">
    <property type="entry name" value="TRYPSIN_SER"/>
    <property type="match status" value="1"/>
</dbReference>
<dbReference type="SUPFAM" id="SSF50494">
    <property type="entry name" value="Trypsin-like serine proteases"/>
    <property type="match status" value="2"/>
</dbReference>
<evidence type="ECO:0000256" key="5">
    <source>
        <dbReference type="ARBA" id="ARBA00022820"/>
    </source>
</evidence>
<organism evidence="11">
    <name type="scientific">Cyprideis torosa</name>
    <dbReference type="NCBI Taxonomy" id="163714"/>
    <lineage>
        <taxon>Eukaryota</taxon>
        <taxon>Metazoa</taxon>
        <taxon>Ecdysozoa</taxon>
        <taxon>Arthropoda</taxon>
        <taxon>Crustacea</taxon>
        <taxon>Oligostraca</taxon>
        <taxon>Ostracoda</taxon>
        <taxon>Podocopa</taxon>
        <taxon>Podocopida</taxon>
        <taxon>Cytherocopina</taxon>
        <taxon>Cytheroidea</taxon>
        <taxon>Cytherideidae</taxon>
        <taxon>Cyprideis</taxon>
    </lineage>
</organism>
<dbReference type="AlphaFoldDB" id="A0A7R8WK29"/>
<dbReference type="InterPro" id="IPR001254">
    <property type="entry name" value="Trypsin_dom"/>
</dbReference>
<proteinExistence type="predicted"/>
<dbReference type="InterPro" id="IPR033116">
    <property type="entry name" value="TRYPSIN_SER"/>
</dbReference>
<keyword evidence="1" id="KW-0768">Sushi</keyword>
<evidence type="ECO:0000259" key="10">
    <source>
        <dbReference type="PROSITE" id="PS50240"/>
    </source>
</evidence>
<evidence type="ECO:0000256" key="3">
    <source>
        <dbReference type="ARBA" id="ARBA00022729"/>
    </source>
</evidence>
<dbReference type="InterPro" id="IPR043504">
    <property type="entry name" value="Peptidase_S1_PA_chymotrypsin"/>
</dbReference>
<feature type="domain" description="Peptidase S1" evidence="10">
    <location>
        <begin position="490"/>
        <end position="732"/>
    </location>
</feature>
<keyword evidence="5" id="KW-0353">Hemolymph clotting</keyword>
<evidence type="ECO:0000256" key="8">
    <source>
        <dbReference type="ARBA" id="ARBA00052079"/>
    </source>
</evidence>
<keyword evidence="6" id="KW-0720">Serine protease</keyword>
<dbReference type="InterPro" id="IPR018114">
    <property type="entry name" value="TRYPSIN_HIS"/>
</dbReference>
<dbReference type="EMBL" id="OB665821">
    <property type="protein sequence ID" value="CAD7233203.1"/>
    <property type="molecule type" value="Genomic_DNA"/>
</dbReference>
<protein>
    <recommendedName>
        <fullName evidence="9">limulus clotting factor C</fullName>
        <ecNumber evidence="9">3.4.21.84</ecNumber>
    </recommendedName>
</protein>
<keyword evidence="2" id="KW-0645">Protease</keyword>
<dbReference type="EC" id="3.4.21.84" evidence="9"/>
<dbReference type="OrthoDB" id="10004439at2759"/>
<dbReference type="PANTHER" id="PTHR24253">
    <property type="entry name" value="TRANSMEMBRANE PROTEASE SERINE"/>
    <property type="match status" value="1"/>
</dbReference>
<comment type="catalytic activity">
    <reaction evidence="8">
        <text>Selective cleavage of 103-Arg-|-Ser-104 and 124-Ile-|-Ile-125 bonds in Limulus clotting factor B to form activated factor B. Cleavage of -Pro-Arg-|-Xaa- bonds in synthetic substrates.</text>
        <dbReference type="EC" id="3.4.21.84"/>
    </reaction>
</comment>
<feature type="domain" description="Peptidase S1" evidence="10">
    <location>
        <begin position="63"/>
        <end position="306"/>
    </location>
</feature>
<accession>A0A7R8WK29</accession>
<dbReference type="CDD" id="cd00190">
    <property type="entry name" value="Tryp_SPc"/>
    <property type="match status" value="2"/>
</dbReference>
<keyword evidence="7" id="KW-1015">Disulfide bond</keyword>
<keyword evidence="4" id="KW-0378">Hydrolase</keyword>
<evidence type="ECO:0000313" key="11">
    <source>
        <dbReference type="EMBL" id="CAD7233203.1"/>
    </source>
</evidence>
<evidence type="ECO:0000256" key="2">
    <source>
        <dbReference type="ARBA" id="ARBA00022670"/>
    </source>
</evidence>
<gene>
    <name evidence="11" type="ORF">CTOB1V02_LOCUS11026</name>
</gene>
<sequence length="733" mass="82089">MVETIFASTKPVFPVMSAGQGTTGSTRIFRVLLCFLVTFFLQHVQPAQSAATCGNRWARTKRIAGGQPVNGDDWPWNALLMRGPHVECGGALVSPRHVVTNSKWCTHKLNTSDLRVFLGEDSVKKLSKLAFSIARADTYPGDEGDEHTIAILTLKEHRDDVEKDFLCSIPPICLPEFNLTDSTLVDQNATMIGFGKLNHTGRNSEELRAIQMPIWNKTDCEKKYDKFRIKINYDTHLCASGRTRIADKCALDTGGPLMLKIENAWTLVGVASATVSCGAFDRKRALPGLYSRITEAKVKWMRDIISQHPLDCPTPVTPAEMTSPAEKRALLLRENPALETLSWVNRLKLSDDGNDLEIEHERERFPVGTGQPNKDFDRCFTPLGDKGHCKFLHYCVQKDFQYDFPIFQTFSCFIKHRDVTYWGVCCSNEPPPATVSPPDVSPPDVSQTITRKQNNCTAERFSRSGRRSCGIPLEERQLPPEEEENFFFRITQGEKSKPKVWAWVAALIYLTNRKPFCGATLVSSRHVITAAHCVAFKSRIDYMVRLGEYDFNQTGVLSNPIDYQVTKTTAHDKYLRSKITDDIAILTLHEPTDFNCAIWRICLPSFVLSGERLSKWSDLGNSLAWVVGWGETSQGRQTSSVLLEVQVRIWTDKECAEAYPEYAVNPPRFICAGDQSKDSCSGDSGGPLMMKKGGHWHLIGVVSSGKGCGRKGKPGIYTRVDFYGPFIESVIFS</sequence>
<dbReference type="SMART" id="SM00020">
    <property type="entry name" value="Tryp_SPc"/>
    <property type="match status" value="2"/>
</dbReference>
<dbReference type="Gene3D" id="2.40.10.10">
    <property type="entry name" value="Trypsin-like serine proteases"/>
    <property type="match status" value="2"/>
</dbReference>
<dbReference type="PANTHER" id="PTHR24253:SF118">
    <property type="entry name" value="AGAP002422-PA"/>
    <property type="match status" value="1"/>
</dbReference>
<keyword evidence="3" id="KW-0732">Signal</keyword>
<dbReference type="PROSITE" id="PS00134">
    <property type="entry name" value="TRYPSIN_HIS"/>
    <property type="match status" value="1"/>
</dbReference>
<dbReference type="FunFam" id="2.40.10.10:FF:000120">
    <property type="entry name" value="Putative serine protease"/>
    <property type="match status" value="1"/>
</dbReference>
<dbReference type="PROSITE" id="PS50240">
    <property type="entry name" value="TRYPSIN_DOM"/>
    <property type="match status" value="2"/>
</dbReference>
<dbReference type="Pfam" id="PF00089">
    <property type="entry name" value="Trypsin"/>
    <property type="match status" value="2"/>
</dbReference>
<evidence type="ECO:0000256" key="7">
    <source>
        <dbReference type="ARBA" id="ARBA00023157"/>
    </source>
</evidence>
<dbReference type="InterPro" id="IPR009003">
    <property type="entry name" value="Peptidase_S1_PA"/>
</dbReference>
<dbReference type="GO" id="GO:0042381">
    <property type="term" value="P:hemolymph coagulation"/>
    <property type="evidence" value="ECO:0007669"/>
    <property type="project" value="UniProtKB-KW"/>
</dbReference>
<dbReference type="GO" id="GO:0004252">
    <property type="term" value="F:serine-type endopeptidase activity"/>
    <property type="evidence" value="ECO:0007669"/>
    <property type="project" value="InterPro"/>
</dbReference>
<dbReference type="InterPro" id="IPR001314">
    <property type="entry name" value="Peptidase_S1A"/>
</dbReference>
<evidence type="ECO:0000256" key="6">
    <source>
        <dbReference type="ARBA" id="ARBA00022825"/>
    </source>
</evidence>
<evidence type="ECO:0000256" key="1">
    <source>
        <dbReference type="ARBA" id="ARBA00022659"/>
    </source>
</evidence>
<evidence type="ECO:0000256" key="4">
    <source>
        <dbReference type="ARBA" id="ARBA00022801"/>
    </source>
</evidence>
<name>A0A7R8WK29_9CRUS</name>